<feature type="signal peptide" evidence="2">
    <location>
        <begin position="1"/>
        <end position="29"/>
    </location>
</feature>
<gene>
    <name evidence="3" type="ORF">SAMN04489720_1121</name>
</gene>
<evidence type="ECO:0000313" key="4">
    <source>
        <dbReference type="Proteomes" id="UP000198822"/>
    </source>
</evidence>
<dbReference type="PROSITE" id="PS51257">
    <property type="entry name" value="PROKAR_LIPOPROTEIN"/>
    <property type="match status" value="1"/>
</dbReference>
<feature type="chain" id="PRO_5038600451" evidence="2">
    <location>
        <begin position="30"/>
        <end position="412"/>
    </location>
</feature>
<dbReference type="EMBL" id="LT629695">
    <property type="protein sequence ID" value="SDH38959.1"/>
    <property type="molecule type" value="Genomic_DNA"/>
</dbReference>
<dbReference type="STRING" id="399736.SAMN04489720_1121"/>
<keyword evidence="2" id="KW-0732">Signal</keyword>
<proteinExistence type="predicted"/>
<organism evidence="3 4">
    <name type="scientific">Agrococcus jejuensis</name>
    <dbReference type="NCBI Taxonomy" id="399736"/>
    <lineage>
        <taxon>Bacteria</taxon>
        <taxon>Bacillati</taxon>
        <taxon>Actinomycetota</taxon>
        <taxon>Actinomycetes</taxon>
        <taxon>Micrococcales</taxon>
        <taxon>Microbacteriaceae</taxon>
        <taxon>Agrococcus</taxon>
    </lineage>
</organism>
<protein>
    <submittedName>
        <fullName evidence="3">Uncharacterized protein</fullName>
    </submittedName>
</protein>
<dbReference type="RefSeq" id="WP_092503204.1">
    <property type="nucleotide sequence ID" value="NZ_LT629695.1"/>
</dbReference>
<accession>A0A1G8C0V1</accession>
<reference evidence="4" key="1">
    <citation type="submission" date="2016-10" db="EMBL/GenBank/DDBJ databases">
        <authorList>
            <person name="Varghese N."/>
            <person name="Submissions S."/>
        </authorList>
    </citation>
    <scope>NUCLEOTIDE SEQUENCE [LARGE SCALE GENOMIC DNA]</scope>
    <source>
        <strain evidence="4">DSM 22002</strain>
    </source>
</reference>
<dbReference type="OrthoDB" id="5112252at2"/>
<evidence type="ECO:0000256" key="2">
    <source>
        <dbReference type="SAM" id="SignalP"/>
    </source>
</evidence>
<sequence length="412" mass="42412">MAARASRIATTIGAIALATLLASCTPAVDVDDETVGASATPTPSASPEPTPEPTRFTTRNGTASFEVPAGWTVEDTSALQPRSNHGGPIWQNSVALVDEDGVRRAAYLDGYGDDVRAASELGDVRSIPAADGLHAAVWWTSPVDGSGSVWMETGVVADPAAPFSTVVPEGFDRLHTFVATLTNVPECASVVDRATATACLDAPGTTEALELLATLELEPLPWDAMPEGVDPVADAPWIEHTTPDGALTFSYPSSWSLVTHDVVAGGPGGTFVTLVTPDGYQALDIRTGMASGPWGCDPAQPNGSPVPIEVLSGEAVDPFATASIDPGADIQLVTFDFGGGTTGVALLRAPDVAVGCYDPSILAGSGLLSVTTPWGTDMQGLIYHRYPGGVGFVGSYEHGVMLEVARSVAVNV</sequence>
<evidence type="ECO:0000256" key="1">
    <source>
        <dbReference type="SAM" id="MobiDB-lite"/>
    </source>
</evidence>
<feature type="region of interest" description="Disordered" evidence="1">
    <location>
        <begin position="33"/>
        <end position="59"/>
    </location>
</feature>
<dbReference type="Proteomes" id="UP000198822">
    <property type="component" value="Chromosome I"/>
</dbReference>
<keyword evidence="4" id="KW-1185">Reference proteome</keyword>
<evidence type="ECO:0000313" key="3">
    <source>
        <dbReference type="EMBL" id="SDH38959.1"/>
    </source>
</evidence>
<name>A0A1G8C0V1_9MICO</name>
<dbReference type="AlphaFoldDB" id="A0A1G8C0V1"/>